<sequence>MTSKAVAFWQLVLTDLSRPLIDPIAFCTDPVVILTGSHWALSLTLRYWLCVLRPPYITQLAPLDIQTYAEMVKKAQLLEDATDFIDYIKGKFMKKELTPGMASAKPNIRNKRPFNITEGPSQERKPKILVPNTPVKSNCKHCDKPSHTADECWRKVGTCLRCGSREHHIPECLSEEVLRSTGNAWALLVLHFFHRHMKKLMAFLKDYEASSGSPKKHWVSWNIIAQPKECGGLGILNIQDMQIALRTKLLWKVISGTSLWGDFLKAKYLHNIHYSKASYDLMHAADSRLWRHVSSIVASNHRVLVANLDSAASFWFDVWTGSVPLHKFIPDNVWQNIQGKYLSIKDVFHEPGGVHLLLARHFCPAIILNNCIAVVGDSDKWIWCPTPDGTFTSSSVRKINQPIICVGWDKIWCLAAPLKWSILVWRLAKGCVPTDDILAGCGIPLCSRCSCCSSPSIESGTHLFFHSKVAKAVWGSLFDVLKFHNLSVLNPMHGVIFFLDAQPATSSRGNLIRFIFLAVIWELWCSRNRSRYDSFAMNNTHVLSKIRLNVQDAVSASVLVFKGLASAQIRLLSQCGIHVQQSPNLIPKVVRWLLPPTGRLKLNVDGAYKSSMGIAAGGGVHRNDRGDIIFCFAHRYPHVCSSLEAEALALRDGIYMCCNHGFNTIFIESDSMVLIQVIKGREANQVADALVNLGCSSLPVCNLWFSWADLPPAVKGPCHLDKAGLPSIRP</sequence>
<evidence type="ECO:0000259" key="1">
    <source>
        <dbReference type="Pfam" id="PF13456"/>
    </source>
</evidence>
<dbReference type="OrthoDB" id="1841727at2759"/>
<comment type="caution">
    <text evidence="3">The sequence shown here is derived from an EMBL/GenBank/DDBJ whole genome shotgun (WGS) entry which is preliminary data.</text>
</comment>
<reference evidence="3" key="1">
    <citation type="submission" date="2017-07" db="EMBL/GenBank/DDBJ databases">
        <title>Taro Niue Genome Assembly and Annotation.</title>
        <authorList>
            <person name="Atibalentja N."/>
            <person name="Keating K."/>
            <person name="Fields C.J."/>
        </authorList>
    </citation>
    <scope>NUCLEOTIDE SEQUENCE</scope>
    <source>
        <strain evidence="3">Niue_2</strain>
        <tissue evidence="3">Leaf</tissue>
    </source>
</reference>
<dbReference type="Pfam" id="PF13966">
    <property type="entry name" value="zf-RVT"/>
    <property type="match status" value="1"/>
</dbReference>
<dbReference type="EMBL" id="NMUH01002046">
    <property type="protein sequence ID" value="MQL97422.1"/>
    <property type="molecule type" value="Genomic_DNA"/>
</dbReference>
<dbReference type="InterPro" id="IPR026960">
    <property type="entry name" value="RVT-Znf"/>
</dbReference>
<name>A0A843VFI4_COLES</name>
<organism evidence="3 4">
    <name type="scientific">Colocasia esculenta</name>
    <name type="common">Wild taro</name>
    <name type="synonym">Arum esculentum</name>
    <dbReference type="NCBI Taxonomy" id="4460"/>
    <lineage>
        <taxon>Eukaryota</taxon>
        <taxon>Viridiplantae</taxon>
        <taxon>Streptophyta</taxon>
        <taxon>Embryophyta</taxon>
        <taxon>Tracheophyta</taxon>
        <taxon>Spermatophyta</taxon>
        <taxon>Magnoliopsida</taxon>
        <taxon>Liliopsida</taxon>
        <taxon>Araceae</taxon>
        <taxon>Aroideae</taxon>
        <taxon>Colocasieae</taxon>
        <taxon>Colocasia</taxon>
    </lineage>
</organism>
<dbReference type="SUPFAM" id="SSF53098">
    <property type="entry name" value="Ribonuclease H-like"/>
    <property type="match status" value="1"/>
</dbReference>
<feature type="domain" description="Reverse transcriptase zinc-binding" evidence="2">
    <location>
        <begin position="407"/>
        <end position="474"/>
    </location>
</feature>
<dbReference type="InterPro" id="IPR036397">
    <property type="entry name" value="RNaseH_sf"/>
</dbReference>
<keyword evidence="4" id="KW-1185">Reference proteome</keyword>
<evidence type="ECO:0000313" key="3">
    <source>
        <dbReference type="EMBL" id="MQL97422.1"/>
    </source>
</evidence>
<evidence type="ECO:0000259" key="2">
    <source>
        <dbReference type="Pfam" id="PF13966"/>
    </source>
</evidence>
<dbReference type="GO" id="GO:0003676">
    <property type="term" value="F:nucleic acid binding"/>
    <property type="evidence" value="ECO:0007669"/>
    <property type="project" value="InterPro"/>
</dbReference>
<dbReference type="InterPro" id="IPR052929">
    <property type="entry name" value="RNase_H-like_EbsB-rel"/>
</dbReference>
<feature type="domain" description="RNase H type-1" evidence="1">
    <location>
        <begin position="603"/>
        <end position="685"/>
    </location>
</feature>
<dbReference type="PANTHER" id="PTHR47074">
    <property type="entry name" value="BNAC02G40300D PROTEIN"/>
    <property type="match status" value="1"/>
</dbReference>
<dbReference type="Gene3D" id="3.30.420.10">
    <property type="entry name" value="Ribonuclease H-like superfamily/Ribonuclease H"/>
    <property type="match status" value="1"/>
</dbReference>
<evidence type="ECO:0000313" key="4">
    <source>
        <dbReference type="Proteomes" id="UP000652761"/>
    </source>
</evidence>
<dbReference type="Proteomes" id="UP000652761">
    <property type="component" value="Unassembled WGS sequence"/>
</dbReference>
<gene>
    <name evidence="3" type="ORF">Taro_030114</name>
</gene>
<protein>
    <recommendedName>
        <fullName evidence="5">RNase H type-1 domain-containing protein</fullName>
    </recommendedName>
</protein>
<dbReference type="GO" id="GO:0004523">
    <property type="term" value="F:RNA-DNA hybrid ribonuclease activity"/>
    <property type="evidence" value="ECO:0007669"/>
    <property type="project" value="InterPro"/>
</dbReference>
<dbReference type="Pfam" id="PF13456">
    <property type="entry name" value="RVT_3"/>
    <property type="match status" value="1"/>
</dbReference>
<dbReference type="AlphaFoldDB" id="A0A843VFI4"/>
<dbReference type="PANTHER" id="PTHR47074:SF11">
    <property type="entry name" value="REVERSE TRANSCRIPTASE-LIKE PROTEIN"/>
    <property type="match status" value="1"/>
</dbReference>
<evidence type="ECO:0008006" key="5">
    <source>
        <dbReference type="Google" id="ProtNLM"/>
    </source>
</evidence>
<proteinExistence type="predicted"/>
<dbReference type="CDD" id="cd06222">
    <property type="entry name" value="RNase_H_like"/>
    <property type="match status" value="1"/>
</dbReference>
<dbReference type="InterPro" id="IPR012337">
    <property type="entry name" value="RNaseH-like_sf"/>
</dbReference>
<dbReference type="InterPro" id="IPR002156">
    <property type="entry name" value="RNaseH_domain"/>
</dbReference>
<accession>A0A843VFI4</accession>
<dbReference type="Gene3D" id="4.10.60.10">
    <property type="entry name" value="Zinc finger, CCHC-type"/>
    <property type="match status" value="1"/>
</dbReference>
<dbReference type="InterPro" id="IPR044730">
    <property type="entry name" value="RNase_H-like_dom_plant"/>
</dbReference>